<sequence length="1173" mass="135851">MSLLSEVYPLNFNLNNVSLTESYTTREYTNILRNQKSFELQYQRGKLYVRLRGVFETVGLKIDAFKFERTNELDKLIRDIEKAVRAMRKENELIKGFLLENLLSQFGVDTPQYQIVRKLENLCSQLIASGNEWMNKFEQSDDRYNQRYVSNLLASHWIENWLSSNSRTAVYDFWTSCVYDGSVEMLKRKMRDAAALYTNESSNQDFGFIIYPPQDSYTIYEIEPETKVDGIRFTDYAVVFLPNLTFEDILDDMFLVYDNSVLNFIPHYGIYHLHRFVDSESMSRYLEWCVYRSQKERDRFRGQITITNDLRFTRAMILPKGVHQFMKYLNYLLINSLFIDLATNYNTSSEWYAYLNFCFISKVTDKGWYKTNYQLEDVYLIPVQLRDYLNTVIDGLRGSKNLDKNELIGILTTFLDKTHVNTIYIENEKTVGRVRDVIQSVSGVTFSALCLGRQKTLAINPDIVFNARSDMQFGSAPNTLHNTDFLGMCQLVGNSEIRPNPRWEDILTTMHAIHEYNLLREVSRIQRKGFAYAKFWIDSAVRLYRSNSFVTNCGFALLLLSCTGPSGQVTFDGFVPDVGTDENFSIKILGVAAGIERINNSTPKLASVIYTGMRLVSYLNDDFSAITYSEYLKIFRKVLILGATDDKDPISIGLGRLFQSSVTMSGAMGTGKVRRSLAENFEFGQGYTTILSDMDQTEEYDEESYRRHIKETLIAYINQGAPDVLFWKLNYGTTELKILILRLLEDDVPEIGNYFISFIDPKYRHQNNYETYLFLYKLAEKVERVHLGLEGPSASTILVGLNSPLTFSRILIQSLDHLILLRAILPLSQIFVAAELKASELRDLLPLLLYNLKEVHTSRLIGTEGLLATGSVSIDRVMLTRRTAGILQLRKGTIDETNIETLAPGAISDLIKYRLYNVGDFTREVQRNVLARNIFQLDSLPMRLKHSDNYHYIGVGDEKVRNIRCVPTTSPYTIVDPRTPQYYYRYNVTVINELFPWDNTIIMFVRRLHDMHSTKDMIFFFTFMLYNDNPTKEELLRRLAFLGILFRSEGYVYKIIFNVYLLDGLESTFHVISPNVKIRVGNGIYLEKITRPDITEYRGTFGERYPPVILLTRNEVMDVFRDLDVGRLIMWLPTRVDFYQAMWCDGIGCDSEGESFVRQGVDFSRLWSLSRVL</sequence>
<organism evidence="2">
    <name type="scientific">Anagyrus vladimiri reovirus</name>
    <dbReference type="NCBI Taxonomy" id="2992174"/>
    <lineage>
        <taxon>Viruses</taxon>
        <taxon>Riboviria</taxon>
        <taxon>Orthornavirae</taxon>
        <taxon>Duplornaviricota</taxon>
        <taxon>Resentoviricetes</taxon>
        <taxon>Reovirales</taxon>
    </lineage>
</organism>
<dbReference type="EMBL" id="OP349059">
    <property type="protein sequence ID" value="UZC83384.1"/>
    <property type="molecule type" value="Genomic_RNA"/>
</dbReference>
<name>A0A9E7VEJ6_9REOV</name>
<protein>
    <recommendedName>
        <fullName evidence="1">Reovirus VP3 protein Methyltransferase domain-containing protein</fullName>
    </recommendedName>
</protein>
<evidence type="ECO:0000313" key="2">
    <source>
        <dbReference type="EMBL" id="UZC83384.1"/>
    </source>
</evidence>
<dbReference type="InterPro" id="IPR048607">
    <property type="entry name" value="Reov_VP3_MTase1"/>
</dbReference>
<evidence type="ECO:0000259" key="1">
    <source>
        <dbReference type="Pfam" id="PF20831"/>
    </source>
</evidence>
<reference evidence="2" key="1">
    <citation type="submission" date="2022-08" db="EMBL/GenBank/DDBJ databases">
        <authorList>
            <person name="Izraeli Y."/>
        </authorList>
    </citation>
    <scope>NUCLEOTIDE SEQUENCE</scope>
    <source>
        <strain evidence="2">K119</strain>
    </source>
</reference>
<dbReference type="Pfam" id="PF20831">
    <property type="entry name" value="Reov_VP3_MTase1"/>
    <property type="match status" value="1"/>
</dbReference>
<proteinExistence type="predicted"/>
<feature type="domain" description="Reovirus VP3 protein Methyltransferase" evidence="1">
    <location>
        <begin position="595"/>
        <end position="774"/>
    </location>
</feature>
<accession>A0A9E7VEJ6</accession>